<accession>A0A151ZEQ1</accession>
<dbReference type="InterPro" id="IPR032675">
    <property type="entry name" value="LRR_dom_sf"/>
</dbReference>
<gene>
    <name evidence="1" type="ORF">DLAC_06410</name>
</gene>
<dbReference type="Gene3D" id="3.80.10.10">
    <property type="entry name" value="Ribonuclease Inhibitor"/>
    <property type="match status" value="1"/>
</dbReference>
<evidence type="ECO:0000313" key="2">
    <source>
        <dbReference type="Proteomes" id="UP000076078"/>
    </source>
</evidence>
<evidence type="ECO:0000313" key="1">
    <source>
        <dbReference type="EMBL" id="KYQ92431.1"/>
    </source>
</evidence>
<dbReference type="AlphaFoldDB" id="A0A151ZEQ1"/>
<dbReference type="EMBL" id="LODT01000029">
    <property type="protein sequence ID" value="KYQ92431.1"/>
    <property type="molecule type" value="Genomic_DNA"/>
</dbReference>
<protein>
    <submittedName>
        <fullName evidence="1">Uncharacterized protein</fullName>
    </submittedName>
</protein>
<sequence>MHLNSRYLGPEENQQKVVNILYYANKNQLSSSEGGLADLYDSVYLQYLVPYNTIPDYNTVEVMVNSNRLQKHLEKLHPYFVGLKKKNLKRLDIVYRKYAEYYSIYDLNKTILEFNIQSVSIVSGIRSEVEKLDISLIQFTTLKYLKIEPDVSLTLQEYNCVIYSNPQLETFHYIMSKSNPYLYFDIITVFTDALIEHASLTDVNLLMGKQGSNYFGETNANLSNYLCRNTVVKKLTYEIASIPGICNPIINNTLKSLVAKNLNWEETCYPLSLWKSVSGIKSVDCNFQYNQILDTIQFHCNLQHLEAGFIRNQDDISNLIQIINELPTLTHLKIDITDVYRINLLRLTEALCNSKSLKYLQLIGFSGSYQIELFNQLSISKTSLEELESLSVGESTLPPLLSIKSIKRLSLTGPINNIALILNNQNIEFLKLNSTLASSNGLTIAIKNYYTTTSNPHLHPDKLICSTKSGLVDIWSLFKKVSMSK</sequence>
<name>A0A151ZEQ1_TIELA</name>
<organism evidence="1 2">
    <name type="scientific">Tieghemostelium lacteum</name>
    <name type="common">Slime mold</name>
    <name type="synonym">Dictyostelium lacteum</name>
    <dbReference type="NCBI Taxonomy" id="361077"/>
    <lineage>
        <taxon>Eukaryota</taxon>
        <taxon>Amoebozoa</taxon>
        <taxon>Evosea</taxon>
        <taxon>Eumycetozoa</taxon>
        <taxon>Dictyostelia</taxon>
        <taxon>Dictyosteliales</taxon>
        <taxon>Raperosteliaceae</taxon>
        <taxon>Tieghemostelium</taxon>
    </lineage>
</organism>
<dbReference type="Proteomes" id="UP000076078">
    <property type="component" value="Unassembled WGS sequence"/>
</dbReference>
<dbReference type="InParanoid" id="A0A151ZEQ1"/>
<reference evidence="1 2" key="1">
    <citation type="submission" date="2015-12" db="EMBL/GenBank/DDBJ databases">
        <title>Dictyostelia acquired genes for synthesis and detection of signals that induce cell-type specialization by lateral gene transfer from prokaryotes.</title>
        <authorList>
            <person name="Gloeckner G."/>
            <person name="Schaap P."/>
        </authorList>
    </citation>
    <scope>NUCLEOTIDE SEQUENCE [LARGE SCALE GENOMIC DNA]</scope>
    <source>
        <strain evidence="1 2">TK</strain>
    </source>
</reference>
<proteinExistence type="predicted"/>
<comment type="caution">
    <text evidence="1">The sequence shown here is derived from an EMBL/GenBank/DDBJ whole genome shotgun (WGS) entry which is preliminary data.</text>
</comment>
<keyword evidence="2" id="KW-1185">Reference proteome</keyword>